<dbReference type="Proteomes" id="UP000199242">
    <property type="component" value="Unassembled WGS sequence"/>
</dbReference>
<dbReference type="RefSeq" id="WP_089744202.1">
    <property type="nucleotide sequence ID" value="NZ_FNHD01000009.1"/>
</dbReference>
<sequence length="231" mass="25679">MKKKLTSIGLLLLLSYNQSCSNTNDEIMFDESAKTSQIINNVKRVSASDSKSLKGYVSNILAINNEIKALIDNDKTANFSYISANIGTVKSLDELQQLYKQANVTHSNDLIQLFQQANTETEIFINSNENFYTNFDEVKRSEMILNEIDNQLGFEDYGLSARTNCQANFSKQQGRCMRNYAISMTGVAVSGFFSFGVSTVVGGAVATTMMMACIHDSEEDYWDCVHAGGIR</sequence>
<gene>
    <name evidence="2" type="ORF">SAMN05216273_109128</name>
</gene>
<organism evidence="2 3">
    <name type="scientific">Chryseobacterium taihuense</name>
    <dbReference type="NCBI Taxonomy" id="1141221"/>
    <lineage>
        <taxon>Bacteria</taxon>
        <taxon>Pseudomonadati</taxon>
        <taxon>Bacteroidota</taxon>
        <taxon>Flavobacteriia</taxon>
        <taxon>Flavobacteriales</taxon>
        <taxon>Weeksellaceae</taxon>
        <taxon>Chryseobacterium group</taxon>
        <taxon>Chryseobacterium</taxon>
    </lineage>
</organism>
<feature type="chain" id="PRO_5047035516" evidence="1">
    <location>
        <begin position="22"/>
        <end position="231"/>
    </location>
</feature>
<keyword evidence="1" id="KW-0732">Signal</keyword>
<comment type="caution">
    <text evidence="2">The sequence shown here is derived from an EMBL/GenBank/DDBJ whole genome shotgun (WGS) entry which is preliminary data.</text>
</comment>
<protein>
    <submittedName>
        <fullName evidence="2">Uncharacterized protein</fullName>
    </submittedName>
</protein>
<dbReference type="EMBL" id="FNHD01000009">
    <property type="protein sequence ID" value="SDL96209.1"/>
    <property type="molecule type" value="Genomic_DNA"/>
</dbReference>
<reference evidence="2 3" key="1">
    <citation type="submission" date="2016-10" db="EMBL/GenBank/DDBJ databases">
        <authorList>
            <person name="Varghese N."/>
            <person name="Submissions S."/>
        </authorList>
    </citation>
    <scope>NUCLEOTIDE SEQUENCE [LARGE SCALE GENOMIC DNA]</scope>
    <source>
        <strain evidence="2 3">CGMCC 1.10941</strain>
    </source>
</reference>
<evidence type="ECO:0000313" key="2">
    <source>
        <dbReference type="EMBL" id="SDL96209.1"/>
    </source>
</evidence>
<accession>A0ABY0QVL7</accession>
<name>A0ABY0QVL7_9FLAO</name>
<evidence type="ECO:0000313" key="3">
    <source>
        <dbReference type="Proteomes" id="UP000199242"/>
    </source>
</evidence>
<proteinExistence type="predicted"/>
<keyword evidence="3" id="KW-1185">Reference proteome</keyword>
<feature type="signal peptide" evidence="1">
    <location>
        <begin position="1"/>
        <end position="21"/>
    </location>
</feature>
<evidence type="ECO:0000256" key="1">
    <source>
        <dbReference type="SAM" id="SignalP"/>
    </source>
</evidence>